<dbReference type="EMBL" id="CP061510">
    <property type="protein sequence ID" value="QSB45838.1"/>
    <property type="molecule type" value="Genomic_DNA"/>
</dbReference>
<dbReference type="PROSITE" id="PS51782">
    <property type="entry name" value="LYSM"/>
    <property type="match status" value="2"/>
</dbReference>
<dbReference type="InterPro" id="IPR016047">
    <property type="entry name" value="M23ase_b-sheet_dom"/>
</dbReference>
<name>A0ABX7KDB9_9SPHN</name>
<proteinExistence type="predicted"/>
<dbReference type="PANTHER" id="PTHR21666">
    <property type="entry name" value="PEPTIDASE-RELATED"/>
    <property type="match status" value="1"/>
</dbReference>
<evidence type="ECO:0000313" key="5">
    <source>
        <dbReference type="Proteomes" id="UP000663637"/>
    </source>
</evidence>
<keyword evidence="1 2" id="KW-0732">Signal</keyword>
<evidence type="ECO:0000313" key="4">
    <source>
        <dbReference type="EMBL" id="QSB45838.1"/>
    </source>
</evidence>
<dbReference type="CDD" id="cd00118">
    <property type="entry name" value="LysM"/>
    <property type="match status" value="2"/>
</dbReference>
<protein>
    <submittedName>
        <fullName evidence="4">M23 family metallopeptidase</fullName>
    </submittedName>
</protein>
<dbReference type="SUPFAM" id="SSF54106">
    <property type="entry name" value="LysM domain"/>
    <property type="match status" value="1"/>
</dbReference>
<evidence type="ECO:0000259" key="3">
    <source>
        <dbReference type="PROSITE" id="PS51782"/>
    </source>
</evidence>
<feature type="domain" description="LysM" evidence="3">
    <location>
        <begin position="76"/>
        <end position="120"/>
    </location>
</feature>
<dbReference type="Gene3D" id="3.10.350.10">
    <property type="entry name" value="LysM domain"/>
    <property type="match status" value="2"/>
</dbReference>
<dbReference type="InterPro" id="IPR050570">
    <property type="entry name" value="Cell_wall_metabolism_enzyme"/>
</dbReference>
<dbReference type="Pfam" id="PF01476">
    <property type="entry name" value="LysM"/>
    <property type="match status" value="2"/>
</dbReference>
<reference evidence="4 5" key="1">
    <citation type="submission" date="2020-09" db="EMBL/GenBank/DDBJ databases">
        <title>Complete genome sequence of altererythrobacter flavus SS-21NJ, isolated from Dongying oil sludge in Shandong province.</title>
        <authorList>
            <person name="Sun S."/>
            <person name="Zhang Z."/>
        </authorList>
    </citation>
    <scope>NUCLEOTIDE SEQUENCE [LARGE SCALE GENOMIC DNA]</scope>
    <source>
        <strain evidence="4 5">SS-21NJ</strain>
    </source>
</reference>
<dbReference type="PANTHER" id="PTHR21666:SF289">
    <property type="entry name" value="L-ALA--D-GLU ENDOPEPTIDASE"/>
    <property type="match status" value="1"/>
</dbReference>
<evidence type="ECO:0000256" key="1">
    <source>
        <dbReference type="ARBA" id="ARBA00022729"/>
    </source>
</evidence>
<dbReference type="RefSeq" id="WP_205445164.1">
    <property type="nucleotide sequence ID" value="NZ_CP061510.1"/>
</dbReference>
<evidence type="ECO:0000256" key="2">
    <source>
        <dbReference type="SAM" id="SignalP"/>
    </source>
</evidence>
<dbReference type="SUPFAM" id="SSF51261">
    <property type="entry name" value="Duplicated hybrid motif"/>
    <property type="match status" value="1"/>
</dbReference>
<gene>
    <name evidence="4" type="ORF">IDJ81_07090</name>
</gene>
<sequence length="259" mass="27436">MMRRAFRPLLLGAALLLATAAGNPATETEHVVQEGETLSGIANRAGVEAVAIAVANGLAEPYSVQAGQKLTIPRQRTHTVKAGETGFGIALRYGVPFQMIAIANGLDDSGTVKLGQKLIIPAMVTPPVKAQATPTEPYFRRPHDGKILLGYAVRADGKGHDGIDIAANPLDMVRAAASGSVIGISHHNPRLGRMVTLDHGNGWRTVYGHLARITVKMGDVVKTGERIGLAGHSGDAKRTELHFGIQHNRKPVDPATRLP</sequence>
<dbReference type="InterPro" id="IPR018392">
    <property type="entry name" value="LysM"/>
</dbReference>
<dbReference type="InterPro" id="IPR011055">
    <property type="entry name" value="Dup_hybrid_motif"/>
</dbReference>
<dbReference type="InterPro" id="IPR036779">
    <property type="entry name" value="LysM_dom_sf"/>
</dbReference>
<dbReference type="CDD" id="cd12797">
    <property type="entry name" value="M23_peptidase"/>
    <property type="match status" value="1"/>
</dbReference>
<accession>A0ABX7KDB9</accession>
<dbReference type="Proteomes" id="UP000663637">
    <property type="component" value="Chromosome"/>
</dbReference>
<feature type="signal peptide" evidence="2">
    <location>
        <begin position="1"/>
        <end position="20"/>
    </location>
</feature>
<feature type="domain" description="LysM" evidence="3">
    <location>
        <begin position="28"/>
        <end position="72"/>
    </location>
</feature>
<dbReference type="Pfam" id="PF01551">
    <property type="entry name" value="Peptidase_M23"/>
    <property type="match status" value="1"/>
</dbReference>
<keyword evidence="5" id="KW-1185">Reference proteome</keyword>
<organism evidence="4 5">
    <name type="scientific">Tsuneonella flava</name>
    <dbReference type="NCBI Taxonomy" id="2055955"/>
    <lineage>
        <taxon>Bacteria</taxon>
        <taxon>Pseudomonadati</taxon>
        <taxon>Pseudomonadota</taxon>
        <taxon>Alphaproteobacteria</taxon>
        <taxon>Sphingomonadales</taxon>
        <taxon>Erythrobacteraceae</taxon>
        <taxon>Tsuneonella</taxon>
    </lineage>
</organism>
<feature type="chain" id="PRO_5045383818" evidence="2">
    <location>
        <begin position="21"/>
        <end position="259"/>
    </location>
</feature>
<dbReference type="SMART" id="SM00257">
    <property type="entry name" value="LysM"/>
    <property type="match status" value="2"/>
</dbReference>
<dbReference type="Gene3D" id="2.70.70.10">
    <property type="entry name" value="Glucose Permease (Domain IIA)"/>
    <property type="match status" value="1"/>
</dbReference>